<dbReference type="AlphaFoldDB" id="A0A1G7EM81"/>
<organism evidence="3 4">
    <name type="scientific">Paracoccus isoporae</name>
    <dbReference type="NCBI Taxonomy" id="591205"/>
    <lineage>
        <taxon>Bacteria</taxon>
        <taxon>Pseudomonadati</taxon>
        <taxon>Pseudomonadota</taxon>
        <taxon>Alphaproteobacteria</taxon>
        <taxon>Rhodobacterales</taxon>
        <taxon>Paracoccaceae</taxon>
        <taxon>Paracoccus</taxon>
    </lineage>
</organism>
<dbReference type="RefSeq" id="WP_090524600.1">
    <property type="nucleotide sequence ID" value="NZ_FNAH01000009.1"/>
</dbReference>
<protein>
    <recommendedName>
        <fullName evidence="5">AAA+ family ATPase</fullName>
    </recommendedName>
</protein>
<sequence>MAPKLMTALILSASLAGPLTAQDWEMPRAEDQPPASADGAERPGDDPLSGLEQELNRTMDGIFRRLQPHLEGLGNELAGTVNEFSPALRELSALIDDFGNYHRPERLENGDIVIRRRADAPPPPDMDELQRLLPDEGDGAPGRGEEWAPPENSTPVPQTEL</sequence>
<dbReference type="OrthoDB" id="7308154at2"/>
<reference evidence="4" key="1">
    <citation type="submission" date="2016-10" db="EMBL/GenBank/DDBJ databases">
        <authorList>
            <person name="Varghese N."/>
            <person name="Submissions S."/>
        </authorList>
    </citation>
    <scope>NUCLEOTIDE SEQUENCE [LARGE SCALE GENOMIC DNA]</scope>
    <source>
        <strain evidence="4">DSM 22220</strain>
    </source>
</reference>
<feature type="region of interest" description="Disordered" evidence="1">
    <location>
        <begin position="112"/>
        <end position="161"/>
    </location>
</feature>
<accession>A0A1G7EM81</accession>
<evidence type="ECO:0008006" key="5">
    <source>
        <dbReference type="Google" id="ProtNLM"/>
    </source>
</evidence>
<evidence type="ECO:0000313" key="3">
    <source>
        <dbReference type="EMBL" id="SDE64744.1"/>
    </source>
</evidence>
<dbReference type="STRING" id="591205.SAMN05421538_10921"/>
<feature type="compositionally biased region" description="Polar residues" evidence="1">
    <location>
        <begin position="151"/>
        <end position="161"/>
    </location>
</feature>
<name>A0A1G7EM81_9RHOB</name>
<dbReference type="EMBL" id="FNAH01000009">
    <property type="protein sequence ID" value="SDE64744.1"/>
    <property type="molecule type" value="Genomic_DNA"/>
</dbReference>
<dbReference type="Proteomes" id="UP000199344">
    <property type="component" value="Unassembled WGS sequence"/>
</dbReference>
<keyword evidence="2" id="KW-0732">Signal</keyword>
<feature type="region of interest" description="Disordered" evidence="1">
    <location>
        <begin position="21"/>
        <end position="56"/>
    </location>
</feature>
<keyword evidence="4" id="KW-1185">Reference proteome</keyword>
<proteinExistence type="predicted"/>
<evidence type="ECO:0000256" key="2">
    <source>
        <dbReference type="SAM" id="SignalP"/>
    </source>
</evidence>
<gene>
    <name evidence="3" type="ORF">SAMN05421538_10921</name>
</gene>
<feature type="signal peptide" evidence="2">
    <location>
        <begin position="1"/>
        <end position="21"/>
    </location>
</feature>
<evidence type="ECO:0000313" key="4">
    <source>
        <dbReference type="Proteomes" id="UP000199344"/>
    </source>
</evidence>
<feature type="chain" id="PRO_5011511976" description="AAA+ family ATPase" evidence="2">
    <location>
        <begin position="22"/>
        <end position="161"/>
    </location>
</feature>
<evidence type="ECO:0000256" key="1">
    <source>
        <dbReference type="SAM" id="MobiDB-lite"/>
    </source>
</evidence>